<dbReference type="GO" id="GO:0043139">
    <property type="term" value="F:5'-3' DNA helicase activity"/>
    <property type="evidence" value="ECO:0007669"/>
    <property type="project" value="TreeGrafter"/>
</dbReference>
<sequence>MSHSTPVTHSVMPAPKKAKVTPTMAFNCALLAGPDATGPIVAASDGFLNHRIKAKLNVRKASDDDVQKSFLKLSFPFGQHGQNNNATNGKGLVFRYDSNDRCLAMADCHALNIAFPRGTIFAVEPVPEALANKILALQNDAAASNAFPRETTFAVEQAPEALANKIPALPNDGAAAGARRDEKPKSLLLVKIRLPPGANLFVEGFGLPFANGDDAELEAWVNHAGVLAEAPGVSLISILRQREVCLVLASNVTNLQDRLNPVSSVESFSYPYGTEHDWDLERAGKLIEQHKSHKQYNPVYRFQDDNSHICAITQCVVQDVYWIIQDAKRISTEYHEAYFVPSAPGSANWFVVVMLDKDFRTVKFSAAWPTLADCEDIHLSLKVNGETSGTVDWKCSLMEHPESRPALQAHAIEKHWAVFSVVPNAKDAEKFAMKVHTSALDVKKDIGSGRLNLAAIDFRLDTRDEQRKVEAACKLLPGALPTNLGLTHGHFPGASLDPSLRDVRLTTAEIEDRMDLCRSFWRCAGFWSWMNKPRRDLTGAMEQLSLGDANLRPLEVVNYLAGVDDRLRDALLGQALPKDREPLGKYLSARPLGVAMVTGGPGFGKTTVLAIMGIAMRRTFGHLLCSGPSNAAVSNLALRLDLVGTEVCKEYNAGKAEDDGTRLRRWLVVRAFRSDQNLELIQRILGNPENWMDMLLKSKWTLHLTPVFWLFVVMGSRFTKERTLQSDDCQFLHDLHEKVMIWPELAPVRQIATASTTKTWHNLSEDAKHRLRKVLKVLLLEIAQNADILCMTPAVSSKDEDSNGYLKWKQETARCVLVDEAGNMNRPDIFCVAGNVLLPLAMGGDPKQLRPLVKSKNQKDAEGKFQNRFAKHGQISGMEIVASSGFPVYQLTKQLPIP</sequence>
<dbReference type="InterPro" id="IPR050534">
    <property type="entry name" value="Coronavir_polyprotein_1ab"/>
</dbReference>
<accession>A0AA39ZIZ4</accession>
<dbReference type="InterPro" id="IPR027417">
    <property type="entry name" value="P-loop_NTPase"/>
</dbReference>
<evidence type="ECO:0000313" key="1">
    <source>
        <dbReference type="EMBL" id="KAK0671592.1"/>
    </source>
</evidence>
<dbReference type="EMBL" id="JAULSY010000020">
    <property type="protein sequence ID" value="KAK0671592.1"/>
    <property type="molecule type" value="Genomic_DNA"/>
</dbReference>
<proteinExistence type="predicted"/>
<gene>
    <name evidence="1" type="ORF">QBC41DRAFT_300529</name>
</gene>
<dbReference type="Proteomes" id="UP001174997">
    <property type="component" value="Unassembled WGS sequence"/>
</dbReference>
<evidence type="ECO:0000313" key="2">
    <source>
        <dbReference type="Proteomes" id="UP001174997"/>
    </source>
</evidence>
<dbReference type="AlphaFoldDB" id="A0AA39ZIZ4"/>
<protein>
    <recommendedName>
        <fullName evidence="3">DNA2/NAM7 helicase helicase domain-containing protein</fullName>
    </recommendedName>
</protein>
<keyword evidence="2" id="KW-1185">Reference proteome</keyword>
<dbReference type="PANTHER" id="PTHR43788">
    <property type="entry name" value="DNA2/NAM7 HELICASE FAMILY MEMBER"/>
    <property type="match status" value="1"/>
</dbReference>
<dbReference type="PANTHER" id="PTHR43788:SF8">
    <property type="entry name" value="DNA-BINDING PROTEIN SMUBP-2"/>
    <property type="match status" value="1"/>
</dbReference>
<comment type="caution">
    <text evidence="1">The sequence shown here is derived from an EMBL/GenBank/DDBJ whole genome shotgun (WGS) entry which is preliminary data.</text>
</comment>
<name>A0AA39ZIZ4_9PEZI</name>
<evidence type="ECO:0008006" key="3">
    <source>
        <dbReference type="Google" id="ProtNLM"/>
    </source>
</evidence>
<organism evidence="1 2">
    <name type="scientific">Cercophora samala</name>
    <dbReference type="NCBI Taxonomy" id="330535"/>
    <lineage>
        <taxon>Eukaryota</taxon>
        <taxon>Fungi</taxon>
        <taxon>Dikarya</taxon>
        <taxon>Ascomycota</taxon>
        <taxon>Pezizomycotina</taxon>
        <taxon>Sordariomycetes</taxon>
        <taxon>Sordariomycetidae</taxon>
        <taxon>Sordariales</taxon>
        <taxon>Lasiosphaeriaceae</taxon>
        <taxon>Cercophora</taxon>
    </lineage>
</organism>
<dbReference type="Gene3D" id="3.40.50.300">
    <property type="entry name" value="P-loop containing nucleotide triphosphate hydrolases"/>
    <property type="match status" value="1"/>
</dbReference>
<dbReference type="SUPFAM" id="SSF52540">
    <property type="entry name" value="P-loop containing nucleoside triphosphate hydrolases"/>
    <property type="match status" value="1"/>
</dbReference>
<reference evidence="1" key="1">
    <citation type="submission" date="2023-06" db="EMBL/GenBank/DDBJ databases">
        <title>Genome-scale phylogeny and comparative genomics of the fungal order Sordariales.</title>
        <authorList>
            <consortium name="Lawrence Berkeley National Laboratory"/>
            <person name="Hensen N."/>
            <person name="Bonometti L."/>
            <person name="Westerberg I."/>
            <person name="Brannstrom I.O."/>
            <person name="Guillou S."/>
            <person name="Cros-Aarteil S."/>
            <person name="Calhoun S."/>
            <person name="Haridas S."/>
            <person name="Kuo A."/>
            <person name="Mondo S."/>
            <person name="Pangilinan J."/>
            <person name="Riley R."/>
            <person name="Labutti K."/>
            <person name="Andreopoulos B."/>
            <person name="Lipzen A."/>
            <person name="Chen C."/>
            <person name="Yanf M."/>
            <person name="Daum C."/>
            <person name="Ng V."/>
            <person name="Clum A."/>
            <person name="Steindorff A."/>
            <person name="Ohm R."/>
            <person name="Martin F."/>
            <person name="Silar P."/>
            <person name="Natvig D."/>
            <person name="Lalanne C."/>
            <person name="Gautier V."/>
            <person name="Ament-Velasquez S.L."/>
            <person name="Kruys A."/>
            <person name="Hutchinson M.I."/>
            <person name="Powell A.J."/>
            <person name="Barry K."/>
            <person name="Miller A.N."/>
            <person name="Grigoriev I.V."/>
            <person name="Debuchy R."/>
            <person name="Gladieux P."/>
            <person name="Thoren M.H."/>
            <person name="Johannesson H."/>
        </authorList>
    </citation>
    <scope>NUCLEOTIDE SEQUENCE</scope>
    <source>
        <strain evidence="1">CBS 307.81</strain>
    </source>
</reference>